<feature type="transmembrane region" description="Helical" evidence="7">
    <location>
        <begin position="12"/>
        <end position="30"/>
    </location>
</feature>
<accession>A0A838CUD7</accession>
<comment type="caution">
    <text evidence="9">The sequence shown here is derived from an EMBL/GenBank/DDBJ whole genome shotgun (WGS) entry which is preliminary data.</text>
</comment>
<protein>
    <submittedName>
        <fullName evidence="9">DedA family protein</fullName>
    </submittedName>
</protein>
<organism evidence="9 10">
    <name type="scientific">Halobacillus locisalis</name>
    <dbReference type="NCBI Taxonomy" id="220753"/>
    <lineage>
        <taxon>Bacteria</taxon>
        <taxon>Bacillati</taxon>
        <taxon>Bacillota</taxon>
        <taxon>Bacilli</taxon>
        <taxon>Bacillales</taxon>
        <taxon>Bacillaceae</taxon>
        <taxon>Halobacillus</taxon>
    </lineage>
</organism>
<keyword evidence="6 7" id="KW-0472">Membrane</keyword>
<keyword evidence="5 7" id="KW-1133">Transmembrane helix</keyword>
<feature type="transmembrane region" description="Helical" evidence="7">
    <location>
        <begin position="175"/>
        <end position="196"/>
    </location>
</feature>
<evidence type="ECO:0000256" key="2">
    <source>
        <dbReference type="ARBA" id="ARBA00010792"/>
    </source>
</evidence>
<dbReference type="InterPro" id="IPR051311">
    <property type="entry name" value="DedA_domain"/>
</dbReference>
<dbReference type="GO" id="GO:0005886">
    <property type="term" value="C:plasma membrane"/>
    <property type="evidence" value="ECO:0007669"/>
    <property type="project" value="UniProtKB-SubCell"/>
</dbReference>
<evidence type="ECO:0000256" key="7">
    <source>
        <dbReference type="SAM" id="Phobius"/>
    </source>
</evidence>
<keyword evidence="3" id="KW-1003">Cell membrane</keyword>
<name>A0A838CUD7_9BACI</name>
<comment type="similarity">
    <text evidence="2">Belongs to the DedA family.</text>
</comment>
<dbReference type="InterPro" id="IPR032816">
    <property type="entry name" value="VTT_dom"/>
</dbReference>
<evidence type="ECO:0000256" key="3">
    <source>
        <dbReference type="ARBA" id="ARBA00022475"/>
    </source>
</evidence>
<evidence type="ECO:0000313" key="10">
    <source>
        <dbReference type="Proteomes" id="UP000571017"/>
    </source>
</evidence>
<dbReference type="Pfam" id="PF09335">
    <property type="entry name" value="VTT_dom"/>
    <property type="match status" value="1"/>
</dbReference>
<sequence length="204" mass="23551">MNNWITEIMEQYGYVGIFVMMCLENLFPPIPSEVILPFGGFMTTTSSLEWYAVIIVATTGSLTGALALYMVGILVGREKIEGFVLRWGHILRIQSSDLARADAWFERYGYWTVFLCRMVPLLRSLISIPAGMWKMNVTQFVLLTTIGSLIWNTTLILMGVWLGRSWTHVLDFMELYSTFLYALVAIGALYVSVRWMQRYRRSWK</sequence>
<evidence type="ECO:0000313" key="9">
    <source>
        <dbReference type="EMBL" id="MBA2175419.1"/>
    </source>
</evidence>
<keyword evidence="4 7" id="KW-0812">Transmembrane</keyword>
<dbReference type="EMBL" id="JACEFG010000002">
    <property type="protein sequence ID" value="MBA2175419.1"/>
    <property type="molecule type" value="Genomic_DNA"/>
</dbReference>
<keyword evidence="10" id="KW-1185">Reference proteome</keyword>
<dbReference type="AlphaFoldDB" id="A0A838CUD7"/>
<evidence type="ECO:0000256" key="5">
    <source>
        <dbReference type="ARBA" id="ARBA00022989"/>
    </source>
</evidence>
<evidence type="ECO:0000256" key="4">
    <source>
        <dbReference type="ARBA" id="ARBA00022692"/>
    </source>
</evidence>
<dbReference type="PANTHER" id="PTHR42709:SF6">
    <property type="entry name" value="UNDECAPRENYL PHOSPHATE TRANSPORTER A"/>
    <property type="match status" value="1"/>
</dbReference>
<feature type="transmembrane region" description="Helical" evidence="7">
    <location>
        <begin position="140"/>
        <end position="163"/>
    </location>
</feature>
<reference evidence="9 10" key="1">
    <citation type="journal article" date="2004" name="Extremophiles">
        <title>Halobacillus locisalis sp. nov., a halophilic bacterium isolated from a marine solar saltern of the Yellow Sea in Korea.</title>
        <authorList>
            <person name="Yoon J.H."/>
            <person name="Kang K.H."/>
            <person name="Oh T.K."/>
            <person name="Park Y.H."/>
        </authorList>
    </citation>
    <scope>NUCLEOTIDE SEQUENCE [LARGE SCALE GENOMIC DNA]</scope>
    <source>
        <strain evidence="9 10">KCTC 3788</strain>
    </source>
</reference>
<gene>
    <name evidence="9" type="ORF">H0266_10985</name>
</gene>
<dbReference type="Proteomes" id="UP000571017">
    <property type="component" value="Unassembled WGS sequence"/>
</dbReference>
<evidence type="ECO:0000256" key="6">
    <source>
        <dbReference type="ARBA" id="ARBA00023136"/>
    </source>
</evidence>
<dbReference type="PANTHER" id="PTHR42709">
    <property type="entry name" value="ALKALINE PHOSPHATASE LIKE PROTEIN"/>
    <property type="match status" value="1"/>
</dbReference>
<comment type="subcellular location">
    <subcellularLocation>
        <location evidence="1">Cell membrane</location>
        <topology evidence="1">Multi-pass membrane protein</topology>
    </subcellularLocation>
</comment>
<feature type="domain" description="VTT" evidence="8">
    <location>
        <begin position="30"/>
        <end position="159"/>
    </location>
</feature>
<feature type="transmembrane region" description="Helical" evidence="7">
    <location>
        <begin position="50"/>
        <end position="76"/>
    </location>
</feature>
<proteinExistence type="inferred from homology"/>
<evidence type="ECO:0000256" key="1">
    <source>
        <dbReference type="ARBA" id="ARBA00004651"/>
    </source>
</evidence>
<evidence type="ECO:0000259" key="8">
    <source>
        <dbReference type="Pfam" id="PF09335"/>
    </source>
</evidence>